<organism evidence="1 2">
    <name type="scientific">Litorimonas cladophorae</name>
    <dbReference type="NCBI Taxonomy" id="1220491"/>
    <lineage>
        <taxon>Bacteria</taxon>
        <taxon>Pseudomonadati</taxon>
        <taxon>Pseudomonadota</taxon>
        <taxon>Alphaproteobacteria</taxon>
        <taxon>Maricaulales</taxon>
        <taxon>Robiginitomaculaceae</taxon>
    </lineage>
</organism>
<name>A0A918KPH3_9PROT</name>
<keyword evidence="2" id="KW-1185">Reference proteome</keyword>
<protein>
    <recommendedName>
        <fullName evidence="3">DUF3137 domain-containing protein</fullName>
    </recommendedName>
</protein>
<gene>
    <name evidence="1" type="ORF">GCM10011309_21550</name>
</gene>
<evidence type="ECO:0008006" key="3">
    <source>
        <dbReference type="Google" id="ProtNLM"/>
    </source>
</evidence>
<dbReference type="EMBL" id="BMYV01000002">
    <property type="protein sequence ID" value="GGX71082.1"/>
    <property type="molecule type" value="Genomic_DNA"/>
</dbReference>
<proteinExistence type="predicted"/>
<dbReference type="InterPro" id="IPR021484">
    <property type="entry name" value="DUF3137"/>
</dbReference>
<evidence type="ECO:0000313" key="1">
    <source>
        <dbReference type="EMBL" id="GGX71082.1"/>
    </source>
</evidence>
<sequence length="255" mass="29596">MPFYVAYCIIYHQRRFDVETKESILGGFCRFRNWTYFHDQRLKKSDLLSYGLTDFVNLGFAPKYNSATIEDHITGKIHGAYFQFFYATFSRADEAVYEFCPWKYWFKGQFISLTFPQKFQGQTVVFPDKGVFNRRKRRGMKRIGFADPVFEKMFEVYGTDQVEARYLLAPDFMQRLVDLEHAFDGKSIRFGFAENQLLIAIETRIRLGVGSMFTSLDKPERTQNVLDALAAIYDVVDGVSKPQARISVTPQSTAA</sequence>
<dbReference type="Pfam" id="PF11335">
    <property type="entry name" value="DUF3137"/>
    <property type="match status" value="1"/>
</dbReference>
<comment type="caution">
    <text evidence="1">The sequence shown here is derived from an EMBL/GenBank/DDBJ whole genome shotgun (WGS) entry which is preliminary data.</text>
</comment>
<evidence type="ECO:0000313" key="2">
    <source>
        <dbReference type="Proteomes" id="UP000600865"/>
    </source>
</evidence>
<dbReference type="AlphaFoldDB" id="A0A918KPH3"/>
<reference evidence="1 2" key="1">
    <citation type="journal article" date="2014" name="Int. J. Syst. Evol. Microbiol.">
        <title>Complete genome sequence of Corynebacterium casei LMG S-19264T (=DSM 44701T), isolated from a smear-ripened cheese.</title>
        <authorList>
            <consortium name="US DOE Joint Genome Institute (JGI-PGF)"/>
            <person name="Walter F."/>
            <person name="Albersmeier A."/>
            <person name="Kalinowski J."/>
            <person name="Ruckert C."/>
        </authorList>
    </citation>
    <scope>NUCLEOTIDE SEQUENCE [LARGE SCALE GENOMIC DNA]</scope>
    <source>
        <strain evidence="1 2">KCTC 23968</strain>
    </source>
</reference>
<accession>A0A918KPH3</accession>
<dbReference type="Proteomes" id="UP000600865">
    <property type="component" value="Unassembled WGS sequence"/>
</dbReference>